<keyword evidence="4" id="KW-1185">Reference proteome</keyword>
<dbReference type="Pfam" id="PF03354">
    <property type="entry name" value="TerL_ATPase"/>
    <property type="match status" value="1"/>
</dbReference>
<dbReference type="EMBL" id="CP042244">
    <property type="protein sequence ID" value="QEK13718.1"/>
    <property type="molecule type" value="Genomic_DNA"/>
</dbReference>
<protein>
    <submittedName>
        <fullName evidence="3">Terminase large subunit</fullName>
    </submittedName>
</protein>
<dbReference type="KEGG" id="crs:FQB35_15430"/>
<dbReference type="AlphaFoldDB" id="A0A5C0SKK9"/>
<gene>
    <name evidence="3" type="ORF">FQB35_15430</name>
</gene>
<geneLocation type="plasmid" evidence="4">
    <name>pct01</name>
</geneLocation>
<dbReference type="Pfam" id="PF20441">
    <property type="entry name" value="TerL_nuclease"/>
    <property type="match status" value="1"/>
</dbReference>
<dbReference type="InterPro" id="IPR005021">
    <property type="entry name" value="Terminase_largesu-like"/>
</dbReference>
<feature type="domain" description="Terminase large subunit-like endonuclease" evidence="2">
    <location>
        <begin position="281"/>
        <end position="540"/>
    </location>
</feature>
<dbReference type="RefSeq" id="WP_148810890.1">
    <property type="nucleotide sequence ID" value="NZ_CP042244.1"/>
</dbReference>
<keyword evidence="3" id="KW-0614">Plasmid</keyword>
<evidence type="ECO:0000313" key="4">
    <source>
        <dbReference type="Proteomes" id="UP000324646"/>
    </source>
</evidence>
<dbReference type="Proteomes" id="UP000324646">
    <property type="component" value="Plasmid pCT01"/>
</dbReference>
<accession>A0A5C0SKK9</accession>
<dbReference type="Gene3D" id="3.40.50.300">
    <property type="entry name" value="P-loop containing nucleotide triphosphate hydrolases"/>
    <property type="match status" value="1"/>
</dbReference>
<dbReference type="PANTHER" id="PTHR41287:SF1">
    <property type="entry name" value="PROTEIN YMFN"/>
    <property type="match status" value="1"/>
</dbReference>
<evidence type="ECO:0000259" key="1">
    <source>
        <dbReference type="Pfam" id="PF03354"/>
    </source>
</evidence>
<organism evidence="3 4">
    <name type="scientific">Crassaminicella thermophila</name>
    <dbReference type="NCBI Taxonomy" id="2599308"/>
    <lineage>
        <taxon>Bacteria</taxon>
        <taxon>Bacillati</taxon>
        <taxon>Bacillota</taxon>
        <taxon>Clostridia</taxon>
        <taxon>Eubacteriales</taxon>
        <taxon>Clostridiaceae</taxon>
        <taxon>Crassaminicella</taxon>
    </lineage>
</organism>
<dbReference type="InterPro" id="IPR027417">
    <property type="entry name" value="P-loop_NTPase"/>
</dbReference>
<dbReference type="InterPro" id="IPR046462">
    <property type="entry name" value="TerL_nuclease"/>
</dbReference>
<dbReference type="GO" id="GO:0004519">
    <property type="term" value="F:endonuclease activity"/>
    <property type="evidence" value="ECO:0007669"/>
    <property type="project" value="InterPro"/>
</dbReference>
<name>A0A5C0SKK9_CRATE</name>
<evidence type="ECO:0000313" key="3">
    <source>
        <dbReference type="EMBL" id="QEK13718.1"/>
    </source>
</evidence>
<sequence>MILLDKAIKYATDVVEGKEITTKEVIIQCKWFLIDYNKRQHKDDFEFYFDTSEMEKIEGILKLLNFATGLNIVGKTILDGLWGFQAFFLCNIFGWRFKTDKRKFRYRDVTLFIPRKNAKTFICALILIILMLTEDKHSEFYSICLDRELAGEVKKAITQIIQASPVVEKYFKLSTTLSGKIICKLTNSYYQARTAEANRNNSIRPSAFIADEIGAFRDYKNITAMQSGQLSVRNPLRFKLTTAYAESESIMLEELDYIRKVYDGVIEDKRMFALLYYAEDEHKWDDIGLQQANPLRIKENYQEIKDNRKKALEKPSERTEFLTKHMNIFVDDIKENKYIDFTYWKKGELEKIDLEGKEVVVGVDLSLTTDLTAVDIMYKKNGQYFLKSHAFLPEDTLPLRREKIDYRQMEKLGYCTITKGNIVDYLVVEDYIRNIEESNCKIKCIVSDPYNALQMMQSLANDYEVIMLKQTYSQLSPSIKSFRDDVYKGNIFYEKNKLLDWCMSNATTVKGRTTDDILLAKENKNKHRIDLVVAAIFAYSQLYLIDESINIQEVTEDYLNMMGW</sequence>
<dbReference type="PANTHER" id="PTHR41287">
    <property type="match status" value="1"/>
</dbReference>
<dbReference type="OrthoDB" id="9760250at2"/>
<reference evidence="3 4" key="1">
    <citation type="submission" date="2019-07" db="EMBL/GenBank/DDBJ databases">
        <title>Complete genome of Crassaminicella thermophila SY095.</title>
        <authorList>
            <person name="Li X."/>
        </authorList>
    </citation>
    <scope>NUCLEOTIDE SEQUENCE [LARGE SCALE GENOMIC DNA]</scope>
    <source>
        <strain evidence="3 4">SY095</strain>
        <plasmid evidence="4">pct01</plasmid>
    </source>
</reference>
<evidence type="ECO:0000259" key="2">
    <source>
        <dbReference type="Pfam" id="PF20441"/>
    </source>
</evidence>
<feature type="domain" description="Terminase large subunit-like ATPase" evidence="1">
    <location>
        <begin position="84"/>
        <end position="259"/>
    </location>
</feature>
<proteinExistence type="predicted"/>
<dbReference type="InterPro" id="IPR046461">
    <property type="entry name" value="TerL_ATPase"/>
</dbReference>